<gene>
    <name evidence="4" type="ORF">VaNZ11_009258</name>
</gene>
<keyword evidence="5" id="KW-1185">Reference proteome</keyword>
<reference evidence="4 5" key="1">
    <citation type="journal article" date="2023" name="IScience">
        <title>Expanded male sex-determining region conserved during the evolution of homothallism in the green alga Volvox.</title>
        <authorList>
            <person name="Yamamoto K."/>
            <person name="Matsuzaki R."/>
            <person name="Mahakham W."/>
            <person name="Heman W."/>
            <person name="Sekimoto H."/>
            <person name="Kawachi M."/>
            <person name="Minakuchi Y."/>
            <person name="Toyoda A."/>
            <person name="Nozaki H."/>
        </authorList>
    </citation>
    <scope>NUCLEOTIDE SEQUENCE [LARGE SCALE GENOMIC DNA]</scope>
    <source>
        <strain evidence="4 5">NIES-4468</strain>
    </source>
</reference>
<dbReference type="Gene3D" id="2.120.10.30">
    <property type="entry name" value="TolB, C-terminal domain"/>
    <property type="match status" value="1"/>
</dbReference>
<dbReference type="PANTHER" id="PTHR42776:SF28">
    <property type="entry name" value="GLUTAMYL ENDOPEPTIDASE, CHLOROPLASTIC-RELATED"/>
    <property type="match status" value="1"/>
</dbReference>
<name>A0ABQ5S6W4_9CHLO</name>
<dbReference type="SUPFAM" id="SSF69304">
    <property type="entry name" value="Tricorn protease N-terminal domain"/>
    <property type="match status" value="1"/>
</dbReference>
<evidence type="ECO:0000256" key="1">
    <source>
        <dbReference type="ARBA" id="ARBA00022801"/>
    </source>
</evidence>
<dbReference type="EMBL" id="BSDZ01000024">
    <property type="protein sequence ID" value="GLI65658.1"/>
    <property type="molecule type" value="Genomic_DNA"/>
</dbReference>
<dbReference type="SUPFAM" id="SSF53474">
    <property type="entry name" value="alpha/beta-Hydrolases"/>
    <property type="match status" value="1"/>
</dbReference>
<sequence>MHACNTGSALGVRLARSGPFVCDVARRLPGTSSAARFPPHILPLTSLTTVPCLAPDPARAPWSISSRFKSTFQRSAALRSGPMPRPLRGPCSGYWSTARRPPLLPLPHFVTGVRGAAGVVAASSESGEAQVAQSPAGPDAIALDAAAAAAVEVLTFQPLPLSTTTGGTPIHAGSPNGYKLPPLEIAAIVDAPAQPSLSYSPDRKTFLQLTRPPSLPPIFEMSRPELKLAGLRVDPELYSRSKMSYYTGISIVPATEVVPAPPGKCHELVGFPAGSWINYVSWSPDGTHIAFTARSPGGPGDPPRGPLELWLADPTTGTCRPALRTPMPTVPAPAASMPLGLPYRGLNTVFDDYVWLDDDTLVVAVLPEGLMAPPPRPVTPPGPKISDNSAGKKAQNRTWPDLLKDEYDMAVFEHYGVSELLQLDVRTGKAVVIGPPRMYIEVDPSPDGRFLLVTWLERPYSTAVPCGRFPRRTQLWCRDGTLVRELAALPLAEDIPIAFNSCRAGPRGISWRDDAPAEIYWIEAQDGGDPAVDVSPRDVVLALTADDAANKPDVQPRQLASTDLRCGGVAWCDGDLAILFESWYKTRRSVWWRFSPDQPHLPKTVIFDRNYEDVYGDPGSPLTRRTRWGTYAIARVTPDPVTLAALREAAAAAATAAAAAATAAPPADAPTGSDATPLPASGGSSGGVRKVVTAAGLGSGAGTWLLMSGSGASPEGNKPFLELMHLESGETHRLWQSRPPHYEAMGSLMSDTDPEAPLTVEGMSLMLSRESAADPPQSFLTTFHDAGRQCDERRVTDFPHPYPQLRELRREVLRYPRSDGVMLTATLYLPPGYDQATHGPLPCIVWAYPREYKTKEAAGQMRRSPHQFTSIGSTSPTLWLTRGYAVLDGPTLPIVADVQDSETKAAANEGVKAPEPNDTFVEQLTDGARAAVTEAVRRGVADPARVIVGGHSYGAFMTANLVAHAPDLFAAGIARTGAYNRTLTPFGFQNEERTLWQAPEVYNRMSPFMMADKVSKPLLLVHGEDDSNPGTFPLQSERFYQALKGHGATCRLVLLPHEGHSYRAYESIMHTLYEQDQWIERYAGYGRLDPTYATDDTAVGGASEGSVSD</sequence>
<dbReference type="InterPro" id="IPR001375">
    <property type="entry name" value="Peptidase_S9_cat"/>
</dbReference>
<dbReference type="PANTHER" id="PTHR42776">
    <property type="entry name" value="SERINE PEPTIDASE S9 FAMILY MEMBER"/>
    <property type="match status" value="1"/>
</dbReference>
<keyword evidence="1" id="KW-0378">Hydrolase</keyword>
<dbReference type="Pfam" id="PF00326">
    <property type="entry name" value="Peptidase_S9"/>
    <property type="match status" value="1"/>
</dbReference>
<evidence type="ECO:0000256" key="2">
    <source>
        <dbReference type="SAM" id="MobiDB-lite"/>
    </source>
</evidence>
<organism evidence="4 5">
    <name type="scientific">Volvox africanus</name>
    <dbReference type="NCBI Taxonomy" id="51714"/>
    <lineage>
        <taxon>Eukaryota</taxon>
        <taxon>Viridiplantae</taxon>
        <taxon>Chlorophyta</taxon>
        <taxon>core chlorophytes</taxon>
        <taxon>Chlorophyceae</taxon>
        <taxon>CS clade</taxon>
        <taxon>Chlamydomonadales</taxon>
        <taxon>Volvocaceae</taxon>
        <taxon>Volvox</taxon>
    </lineage>
</organism>
<evidence type="ECO:0000313" key="4">
    <source>
        <dbReference type="EMBL" id="GLI65658.1"/>
    </source>
</evidence>
<feature type="region of interest" description="Disordered" evidence="2">
    <location>
        <begin position="664"/>
        <end position="686"/>
    </location>
</feature>
<evidence type="ECO:0000259" key="3">
    <source>
        <dbReference type="Pfam" id="PF00326"/>
    </source>
</evidence>
<dbReference type="InterPro" id="IPR029058">
    <property type="entry name" value="AB_hydrolase_fold"/>
</dbReference>
<dbReference type="Proteomes" id="UP001165090">
    <property type="component" value="Unassembled WGS sequence"/>
</dbReference>
<accession>A0ABQ5S6W4</accession>
<evidence type="ECO:0000313" key="5">
    <source>
        <dbReference type="Proteomes" id="UP001165090"/>
    </source>
</evidence>
<proteinExistence type="predicted"/>
<feature type="compositionally biased region" description="Pro residues" evidence="2">
    <location>
        <begin position="373"/>
        <end position="383"/>
    </location>
</feature>
<dbReference type="InterPro" id="IPR011042">
    <property type="entry name" value="6-blade_b-propeller_TolB-like"/>
</dbReference>
<feature type="region of interest" description="Disordered" evidence="2">
    <location>
        <begin position="373"/>
        <end position="394"/>
    </location>
</feature>
<dbReference type="SUPFAM" id="SSF82171">
    <property type="entry name" value="DPP6 N-terminal domain-like"/>
    <property type="match status" value="1"/>
</dbReference>
<comment type="caution">
    <text evidence="4">The sequence shown here is derived from an EMBL/GenBank/DDBJ whole genome shotgun (WGS) entry which is preliminary data.</text>
</comment>
<protein>
    <recommendedName>
        <fullName evidence="3">Peptidase S9 prolyl oligopeptidase catalytic domain-containing protein</fullName>
    </recommendedName>
</protein>
<feature type="domain" description="Peptidase S9 prolyl oligopeptidase catalytic" evidence="3">
    <location>
        <begin position="930"/>
        <end position="1084"/>
    </location>
</feature>
<dbReference type="Gene3D" id="3.40.50.1820">
    <property type="entry name" value="alpha/beta hydrolase"/>
    <property type="match status" value="1"/>
</dbReference>